<reference evidence="2" key="1">
    <citation type="submission" date="2018-11" db="EMBL/GenBank/DDBJ databases">
        <authorList>
            <person name="Alioto T."/>
            <person name="Alioto T."/>
        </authorList>
    </citation>
    <scope>NUCLEOTIDE SEQUENCE</scope>
</reference>
<keyword evidence="3" id="KW-1185">Reference proteome</keyword>
<gene>
    <name evidence="2" type="ORF">MGAL_10B000350</name>
</gene>
<dbReference type="AlphaFoldDB" id="A0A8B6FK01"/>
<evidence type="ECO:0000313" key="2">
    <source>
        <dbReference type="EMBL" id="VDI50855.1"/>
    </source>
</evidence>
<dbReference type="EMBL" id="UYJE01006997">
    <property type="protein sequence ID" value="VDI50855.1"/>
    <property type="molecule type" value="Genomic_DNA"/>
</dbReference>
<dbReference type="Proteomes" id="UP000596742">
    <property type="component" value="Unassembled WGS sequence"/>
</dbReference>
<evidence type="ECO:0000256" key="1">
    <source>
        <dbReference type="SAM" id="MobiDB-lite"/>
    </source>
</evidence>
<sequence length="133" mass="14590">MGHPGFSELTDGNGKADWGEPFGYGAPVTREDRRTQSTLNNMVRVAHIGANRGLQHVNRVCNGKARLGERFCLRGSCTGDSANAVPQLKRCVPMSAHICNRGFSLTESMERLRPGETPFDQRVLLYSSNGLDI</sequence>
<organism evidence="2 3">
    <name type="scientific">Mytilus galloprovincialis</name>
    <name type="common">Mediterranean mussel</name>
    <dbReference type="NCBI Taxonomy" id="29158"/>
    <lineage>
        <taxon>Eukaryota</taxon>
        <taxon>Metazoa</taxon>
        <taxon>Spiralia</taxon>
        <taxon>Lophotrochozoa</taxon>
        <taxon>Mollusca</taxon>
        <taxon>Bivalvia</taxon>
        <taxon>Autobranchia</taxon>
        <taxon>Pteriomorphia</taxon>
        <taxon>Mytilida</taxon>
        <taxon>Mytiloidea</taxon>
        <taxon>Mytilidae</taxon>
        <taxon>Mytilinae</taxon>
        <taxon>Mytilus</taxon>
    </lineage>
</organism>
<feature type="region of interest" description="Disordered" evidence="1">
    <location>
        <begin position="1"/>
        <end position="35"/>
    </location>
</feature>
<protein>
    <submittedName>
        <fullName evidence="2">Uncharacterized protein</fullName>
    </submittedName>
</protein>
<proteinExistence type="predicted"/>
<name>A0A8B6FK01_MYTGA</name>
<evidence type="ECO:0000313" key="3">
    <source>
        <dbReference type="Proteomes" id="UP000596742"/>
    </source>
</evidence>
<accession>A0A8B6FK01</accession>
<comment type="caution">
    <text evidence="2">The sequence shown here is derived from an EMBL/GenBank/DDBJ whole genome shotgun (WGS) entry which is preliminary data.</text>
</comment>